<dbReference type="Proteomes" id="UP001234989">
    <property type="component" value="Chromosome 6"/>
</dbReference>
<dbReference type="GO" id="GO:0080188">
    <property type="term" value="P:gene silencing by siRNA-directed DNA methylation"/>
    <property type="evidence" value="ECO:0007669"/>
    <property type="project" value="InterPro"/>
</dbReference>
<organism evidence="7 8">
    <name type="scientific">Solanum verrucosum</name>
    <dbReference type="NCBI Taxonomy" id="315347"/>
    <lineage>
        <taxon>Eukaryota</taxon>
        <taxon>Viridiplantae</taxon>
        <taxon>Streptophyta</taxon>
        <taxon>Embryophyta</taxon>
        <taxon>Tracheophyta</taxon>
        <taxon>Spermatophyta</taxon>
        <taxon>Magnoliopsida</taxon>
        <taxon>eudicotyledons</taxon>
        <taxon>Gunneridae</taxon>
        <taxon>Pentapetalae</taxon>
        <taxon>asterids</taxon>
        <taxon>lamiids</taxon>
        <taxon>Solanales</taxon>
        <taxon>Solanaceae</taxon>
        <taxon>Solanoideae</taxon>
        <taxon>Solaneae</taxon>
        <taxon>Solanum</taxon>
    </lineage>
</organism>
<dbReference type="EMBL" id="CP133617">
    <property type="protein sequence ID" value="WMV32191.1"/>
    <property type="molecule type" value="Genomic_DNA"/>
</dbReference>
<proteinExistence type="predicted"/>
<dbReference type="Gene3D" id="3.30.70.2890">
    <property type="entry name" value="XS domain"/>
    <property type="match status" value="1"/>
</dbReference>
<dbReference type="Pfam" id="PF03468">
    <property type="entry name" value="XS"/>
    <property type="match status" value="1"/>
</dbReference>
<evidence type="ECO:0000259" key="4">
    <source>
        <dbReference type="Pfam" id="PF03468"/>
    </source>
</evidence>
<gene>
    <name evidence="7" type="ORF">MTR67_025576</name>
</gene>
<evidence type="ECO:0000256" key="3">
    <source>
        <dbReference type="SAM" id="Coils"/>
    </source>
</evidence>
<dbReference type="InterPro" id="IPR038588">
    <property type="entry name" value="XS_domain_sf"/>
</dbReference>
<dbReference type="PANTHER" id="PTHR21596">
    <property type="entry name" value="RIBONUCLEASE P SUBUNIT P38"/>
    <property type="match status" value="1"/>
</dbReference>
<feature type="domain" description="XS" evidence="4">
    <location>
        <begin position="114"/>
        <end position="225"/>
    </location>
</feature>
<dbReference type="InterPro" id="IPR005380">
    <property type="entry name" value="XS_domain"/>
</dbReference>
<evidence type="ECO:0000256" key="2">
    <source>
        <dbReference type="ARBA" id="ARBA00023158"/>
    </source>
</evidence>
<evidence type="ECO:0000313" key="7">
    <source>
        <dbReference type="EMBL" id="WMV32191.1"/>
    </source>
</evidence>
<dbReference type="InterPro" id="IPR045177">
    <property type="entry name" value="FDM1-5/IDN2"/>
</dbReference>
<dbReference type="Pfam" id="PF03470">
    <property type="entry name" value="zf-XS"/>
    <property type="match status" value="1"/>
</dbReference>
<dbReference type="AlphaFoldDB" id="A0AAF0QZ17"/>
<dbReference type="InterPro" id="IPR005379">
    <property type="entry name" value="FDM1-5/IDN2_XH"/>
</dbReference>
<keyword evidence="1 3" id="KW-0175">Coiled coil</keyword>
<accession>A0AAF0QZ17</accession>
<keyword evidence="2" id="KW-0943">RNA-mediated gene silencing</keyword>
<dbReference type="Pfam" id="PF03469">
    <property type="entry name" value="XH"/>
    <property type="match status" value="1"/>
</dbReference>
<dbReference type="PANTHER" id="PTHR21596:SF83">
    <property type="entry name" value="FACTOR OF DNA METHYLATION 4-LIKE"/>
    <property type="match status" value="1"/>
</dbReference>
<reference evidence="7" key="1">
    <citation type="submission" date="2023-08" db="EMBL/GenBank/DDBJ databases">
        <title>A de novo genome assembly of Solanum verrucosum Schlechtendal, a Mexican diploid species geographically isolated from the other diploid A-genome species in potato relatives.</title>
        <authorList>
            <person name="Hosaka K."/>
        </authorList>
    </citation>
    <scope>NUCLEOTIDE SEQUENCE</scope>
    <source>
        <tissue evidence="7">Young leaves</tissue>
    </source>
</reference>
<feature type="domain" description="Factor of DNA methylation 1-5/IDN2" evidence="5">
    <location>
        <begin position="517"/>
        <end position="647"/>
    </location>
</feature>
<evidence type="ECO:0008006" key="9">
    <source>
        <dbReference type="Google" id="ProtNLM"/>
    </source>
</evidence>
<sequence length="650" mass="75364">MSSEEETDISESEMEECADKWYQKLKEGYGREKISGEVNQCPFCPGQKKQAYSFNDLVQHSSGVSKGGSQRRKLNDKAKHLGLTNYLKNKDSLQVSDEMETELQPTNDHGNDVDEKYAFPWMGIVANLPVQLNGRRYVGKSGSWLRNDLTKKGFNPLRVHPLWNYRGHSGKAVVEFGNDWKGFSNAIKFQNSYESQHQGKKDYLVSQYKGDKLYGWVAKADDYNSSDIIGDYLRKNGDLKSISEVEAEEKRKADSLVSSLANTIEAKRQSLKEIESKCNETSMCLSNVMNQRDAMIKKYNEDFQRMEKNARDQLEKMLKNQETSKLYIEARRKELELREKELMEREAFNDNQRQDLHLLKQMILSWPTLHFGNCLTVKFLFYVFKNERAAEEQKRYDESVLTLAEEQKVKAKETLRQKNMEFQKKLDLKQALELEIERLTGAKNVTEQMGDDQEVRKKLDEIEESLNEKKEELEDLEALNQALVVKEQQANVELTDARKELIDLIKKHSFRASIGVKRMGELDSTRFREITKSKFLGTDANLKATQFCSMWEHHLVDPNWHPFKDVTRENGSKETIIDDNDERLNRLKHEFGQVAYDLVTATLMEMNEGPSGRCITTELWNYKLGRKATLNEGITFALQKLKTSKGKKQH</sequence>
<feature type="coiled-coil region" evidence="3">
    <location>
        <begin position="401"/>
        <end position="507"/>
    </location>
</feature>
<evidence type="ECO:0000259" key="5">
    <source>
        <dbReference type="Pfam" id="PF03469"/>
    </source>
</evidence>
<evidence type="ECO:0000256" key="1">
    <source>
        <dbReference type="ARBA" id="ARBA00023054"/>
    </source>
</evidence>
<evidence type="ECO:0000313" key="8">
    <source>
        <dbReference type="Proteomes" id="UP001234989"/>
    </source>
</evidence>
<protein>
    <recommendedName>
        <fullName evidence="9">XH/XS domain-containing protein</fullName>
    </recommendedName>
</protein>
<evidence type="ECO:0000259" key="6">
    <source>
        <dbReference type="Pfam" id="PF03470"/>
    </source>
</evidence>
<feature type="domain" description="Zinc finger-XS" evidence="6">
    <location>
        <begin position="41"/>
        <end position="83"/>
    </location>
</feature>
<name>A0AAF0QZ17_SOLVR</name>
<keyword evidence="8" id="KW-1185">Reference proteome</keyword>
<dbReference type="InterPro" id="IPR005381">
    <property type="entry name" value="Znf-XS_domain"/>
</dbReference>
<feature type="coiled-coil region" evidence="3">
    <location>
        <begin position="257"/>
        <end position="320"/>
    </location>
</feature>